<feature type="transmembrane region" description="Helical" evidence="1">
    <location>
        <begin position="82"/>
        <end position="103"/>
    </location>
</feature>
<protein>
    <submittedName>
        <fullName evidence="2">Pheromone alpha factor receptor</fullName>
    </submittedName>
</protein>
<comment type="caution">
    <text evidence="2">The sequence shown here is derived from an EMBL/GenBank/DDBJ whole genome shotgun (WGS) entry which is preliminary data.</text>
</comment>
<keyword evidence="1" id="KW-0472">Membrane</keyword>
<feature type="transmembrane region" description="Helical" evidence="1">
    <location>
        <begin position="267"/>
        <end position="290"/>
    </location>
</feature>
<reference evidence="2" key="1">
    <citation type="submission" date="2022-10" db="EMBL/GenBank/DDBJ databases">
        <title>Tapping the CABI collections for fungal endophytes: first genome assemblies for Collariella, Neodidymelliopsis, Ascochyta clinopodiicola, Didymella pomorum, Didymosphaeria variabile, Neocosmospora piperis and Neocucurbitaria cava.</title>
        <authorList>
            <person name="Hill R."/>
        </authorList>
    </citation>
    <scope>NUCLEOTIDE SEQUENCE</scope>
    <source>
        <strain evidence="2">IMI 355082</strain>
    </source>
</reference>
<feature type="transmembrane region" description="Helical" evidence="1">
    <location>
        <begin position="240"/>
        <end position="261"/>
    </location>
</feature>
<feature type="transmembrane region" description="Helical" evidence="1">
    <location>
        <begin position="199"/>
        <end position="219"/>
    </location>
</feature>
<dbReference type="PANTHER" id="PTHR28009:SF1">
    <property type="entry name" value="PHEROMONE ALPHA FACTOR RECEPTOR"/>
    <property type="match status" value="1"/>
</dbReference>
<dbReference type="GO" id="GO:0000750">
    <property type="term" value="P:pheromone-dependent signal transduction involved in conjugation with cellular fusion"/>
    <property type="evidence" value="ECO:0007669"/>
    <property type="project" value="TreeGrafter"/>
</dbReference>
<dbReference type="OrthoDB" id="5402633at2759"/>
<dbReference type="InterPro" id="IPR000366">
    <property type="entry name" value="GPCR_STE2"/>
</dbReference>
<dbReference type="Gene3D" id="1.10.287.920">
    <property type="entry name" value="Pheromone alpha factor receptor"/>
    <property type="match status" value="1"/>
</dbReference>
<evidence type="ECO:0000256" key="1">
    <source>
        <dbReference type="SAM" id="Phobius"/>
    </source>
</evidence>
<keyword evidence="2" id="KW-0675">Receptor</keyword>
<proteinExistence type="predicted"/>
<feature type="transmembrane region" description="Helical" evidence="1">
    <location>
        <begin position="123"/>
        <end position="142"/>
    </location>
</feature>
<dbReference type="CDD" id="cd14939">
    <property type="entry name" value="7tmD_STE2"/>
    <property type="match status" value="1"/>
</dbReference>
<dbReference type="Pfam" id="PF02116">
    <property type="entry name" value="STE2"/>
    <property type="match status" value="1"/>
</dbReference>
<dbReference type="PANTHER" id="PTHR28009">
    <property type="entry name" value="PHEROMONE ALPHA FACTOR RECEPTOR"/>
    <property type="match status" value="1"/>
</dbReference>
<dbReference type="Proteomes" id="UP001140453">
    <property type="component" value="Unassembled WGS sequence"/>
</dbReference>
<keyword evidence="1" id="KW-1133">Transmembrane helix</keyword>
<feature type="transmembrane region" description="Helical" evidence="1">
    <location>
        <begin position="154"/>
        <end position="179"/>
    </location>
</feature>
<evidence type="ECO:0000313" key="3">
    <source>
        <dbReference type="Proteomes" id="UP001140453"/>
    </source>
</evidence>
<keyword evidence="1" id="KW-0812">Transmembrane</keyword>
<dbReference type="GO" id="GO:0038038">
    <property type="term" value="C:G protein-coupled receptor homodimeric complex"/>
    <property type="evidence" value="ECO:0007669"/>
    <property type="project" value="TreeGrafter"/>
</dbReference>
<dbReference type="EMBL" id="JAPEVB010000001">
    <property type="protein sequence ID" value="KAJ4396218.1"/>
    <property type="molecule type" value="Genomic_DNA"/>
</dbReference>
<accession>A0A9W8Z1X9</accession>
<keyword evidence="3" id="KW-1185">Reference proteome</keyword>
<dbReference type="GO" id="GO:0004932">
    <property type="term" value="F:mating-type factor pheromone receptor activity"/>
    <property type="evidence" value="ECO:0007669"/>
    <property type="project" value="InterPro"/>
</dbReference>
<dbReference type="InterPro" id="IPR027458">
    <property type="entry name" value="STE2_TM1-TM2_sf"/>
</dbReference>
<gene>
    <name evidence="2" type="primary">STE2</name>
    <name evidence="2" type="ORF">N0V93_000437</name>
</gene>
<organism evidence="2 3">
    <name type="scientific">Gnomoniopsis smithogilvyi</name>
    <dbReference type="NCBI Taxonomy" id="1191159"/>
    <lineage>
        <taxon>Eukaryota</taxon>
        <taxon>Fungi</taxon>
        <taxon>Dikarya</taxon>
        <taxon>Ascomycota</taxon>
        <taxon>Pezizomycotina</taxon>
        <taxon>Sordariomycetes</taxon>
        <taxon>Sordariomycetidae</taxon>
        <taxon>Diaporthales</taxon>
        <taxon>Gnomoniaceae</taxon>
        <taxon>Gnomoniopsis</taxon>
    </lineage>
</organism>
<sequence length="406" mass="44943">MADSWNQTIQIILSPEAGGTKVPVFLSAVDQNNKIMITQTIGYGTEIGASILMLVIILVMTPKTKFWRFSTYLNIVALCNNIIRLILLVIYFESTWVGFYALYSGDYSFVSKTDFNNSIASTVMGIPQNIMIMLALMLQAWAMVRFWPQAYKWCIFLVSVVLVLLEIGFMVASEAYQIITFYESAEDAYSLILQTAWVRYTYLGLEVSCICWFCFLFIAKLATHLWNNRSFLPTSKGLGAMDALVTTNGVLMLIPLFFAGLQYSAITYLQLGSMVYTSVLIVLPLGCLVAQRIADPAAFNSESSVSARVNQNPNDRFGAYASNKNGLLAPSWSQSDKDSAVFPGRRGSSNAITAKNGITATITSGTHLNSRSIGRLSPSDVELARIDADFEAGQVRVDHEIRQEVL</sequence>
<name>A0A9W8Z1X9_9PEZI</name>
<evidence type="ECO:0000313" key="2">
    <source>
        <dbReference type="EMBL" id="KAJ4396218.1"/>
    </source>
</evidence>
<dbReference type="AlphaFoldDB" id="A0A9W8Z1X9"/>
<feature type="transmembrane region" description="Helical" evidence="1">
    <location>
        <begin position="41"/>
        <end position="61"/>
    </location>
</feature>